<dbReference type="InterPro" id="IPR044878">
    <property type="entry name" value="UbiA_sf"/>
</dbReference>
<feature type="compositionally biased region" description="Low complexity" evidence="15">
    <location>
        <begin position="1"/>
        <end position="17"/>
    </location>
</feature>
<feature type="transmembrane region" description="Helical" evidence="14">
    <location>
        <begin position="200"/>
        <end position="218"/>
    </location>
</feature>
<evidence type="ECO:0000256" key="2">
    <source>
        <dbReference type="ARBA" id="ARBA00004919"/>
    </source>
</evidence>
<keyword evidence="7 14" id="KW-1133">Transmembrane helix</keyword>
<feature type="transmembrane region" description="Helical" evidence="14">
    <location>
        <begin position="175"/>
        <end position="194"/>
    </location>
</feature>
<dbReference type="NCBIfam" id="TIGR01473">
    <property type="entry name" value="cyoE_ctaB"/>
    <property type="match status" value="1"/>
</dbReference>
<sequence length="334" mass="36348">MSLSPHSAHTRTSSATSGERPLQRTIDEERAGARGRGTLRGTLRAYVALTKPRVIELLLVTTAPVMFLAARGLPDLWLVLNTLIGGAAAAASASVFNCIADRDIDAKMKRTENRPLVTGEITPRAATIFAFALGFGSIFWLGGFTNWMAAGLTAVAILLYAVLYTLVLKRRTSQNIVWGGAAGCMPVLIGWSAVTGSLSWEPLLLFLVVFFWTPPHYWPLAIKYKADYEAADVPMLPNKVPPRNVAAQMIWYTLAMIGSSLLLIPLAPMGPLYIAVAVLSGAWFLWECVGLIKRADKGLSGTRLKAMRVFHASITYLSVLFLAVAIDPFVNPWM</sequence>
<keyword evidence="9 14" id="KW-0472">Membrane</keyword>
<evidence type="ECO:0000256" key="6">
    <source>
        <dbReference type="ARBA" id="ARBA00022692"/>
    </source>
</evidence>
<name>A0ABN2WFN7_9MICO</name>
<feature type="transmembrane region" description="Helical" evidence="14">
    <location>
        <begin position="147"/>
        <end position="168"/>
    </location>
</feature>
<feature type="transmembrane region" description="Helical" evidence="14">
    <location>
        <begin position="249"/>
        <end position="266"/>
    </location>
</feature>
<comment type="similarity">
    <text evidence="14">Belongs to the UbiA prenyltransferase family. Protoheme IX farnesyltransferase subfamily.</text>
</comment>
<dbReference type="RefSeq" id="WP_425546985.1">
    <property type="nucleotide sequence ID" value="NZ_BAAAPZ010000002.1"/>
</dbReference>
<evidence type="ECO:0000313" key="17">
    <source>
        <dbReference type="Proteomes" id="UP001500984"/>
    </source>
</evidence>
<comment type="pathway">
    <text evidence="2 14">Porphyrin-containing compound metabolism; heme O biosynthesis; heme O from protoheme: step 1/1.</text>
</comment>
<evidence type="ECO:0000256" key="7">
    <source>
        <dbReference type="ARBA" id="ARBA00022989"/>
    </source>
</evidence>
<comment type="subcellular location">
    <subcellularLocation>
        <location evidence="1 14">Cell membrane</location>
        <topology evidence="1 14">Multi-pass membrane protein</topology>
    </subcellularLocation>
</comment>
<evidence type="ECO:0000256" key="1">
    <source>
        <dbReference type="ARBA" id="ARBA00004651"/>
    </source>
</evidence>
<keyword evidence="8 14" id="KW-0350">Heme biosynthesis</keyword>
<dbReference type="Proteomes" id="UP001500984">
    <property type="component" value="Unassembled WGS sequence"/>
</dbReference>
<reference evidence="16 17" key="1">
    <citation type="journal article" date="2019" name="Int. J. Syst. Evol. Microbiol.">
        <title>The Global Catalogue of Microorganisms (GCM) 10K type strain sequencing project: providing services to taxonomists for standard genome sequencing and annotation.</title>
        <authorList>
            <consortium name="The Broad Institute Genomics Platform"/>
            <consortium name="The Broad Institute Genome Sequencing Center for Infectious Disease"/>
            <person name="Wu L."/>
            <person name="Ma J."/>
        </authorList>
    </citation>
    <scope>NUCLEOTIDE SEQUENCE [LARGE SCALE GENOMIC DNA]</scope>
    <source>
        <strain evidence="16 17">JCM 15900</strain>
    </source>
</reference>
<evidence type="ECO:0000256" key="10">
    <source>
        <dbReference type="ARBA" id="ARBA00030253"/>
    </source>
</evidence>
<evidence type="ECO:0000256" key="4">
    <source>
        <dbReference type="ARBA" id="ARBA00022475"/>
    </source>
</evidence>
<accession>A0ABN2WFN7</accession>
<evidence type="ECO:0000256" key="15">
    <source>
        <dbReference type="SAM" id="MobiDB-lite"/>
    </source>
</evidence>
<dbReference type="InterPro" id="IPR006369">
    <property type="entry name" value="Protohaem_IX_farnesylTrfase"/>
</dbReference>
<dbReference type="Pfam" id="PF01040">
    <property type="entry name" value="UbiA"/>
    <property type="match status" value="1"/>
</dbReference>
<evidence type="ECO:0000256" key="9">
    <source>
        <dbReference type="ARBA" id="ARBA00023136"/>
    </source>
</evidence>
<gene>
    <name evidence="14" type="primary">ctaB</name>
    <name evidence="16" type="ORF">GCM10009823_08390</name>
</gene>
<protein>
    <recommendedName>
        <fullName evidence="11 14">Protoheme IX farnesyltransferase</fullName>
        <ecNumber evidence="3 14">2.5.1.141</ecNumber>
    </recommendedName>
    <alternativeName>
        <fullName evidence="12 14">Heme B farnesyltransferase</fullName>
    </alternativeName>
    <alternativeName>
        <fullName evidence="10 14">Heme O synthase</fullName>
    </alternativeName>
</protein>
<feature type="transmembrane region" description="Helical" evidence="14">
    <location>
        <begin position="272"/>
        <end position="292"/>
    </location>
</feature>
<evidence type="ECO:0000256" key="5">
    <source>
        <dbReference type="ARBA" id="ARBA00022679"/>
    </source>
</evidence>
<dbReference type="NCBIfam" id="NF003349">
    <property type="entry name" value="PRK04375.1-2"/>
    <property type="match status" value="1"/>
</dbReference>
<keyword evidence="17" id="KW-1185">Reference proteome</keyword>
<comment type="catalytic activity">
    <reaction evidence="13 14">
        <text>heme b + (2E,6E)-farnesyl diphosphate + H2O = Fe(II)-heme o + diphosphate</text>
        <dbReference type="Rhea" id="RHEA:28070"/>
        <dbReference type="ChEBI" id="CHEBI:15377"/>
        <dbReference type="ChEBI" id="CHEBI:33019"/>
        <dbReference type="ChEBI" id="CHEBI:60344"/>
        <dbReference type="ChEBI" id="CHEBI:60530"/>
        <dbReference type="ChEBI" id="CHEBI:175763"/>
        <dbReference type="EC" id="2.5.1.141"/>
    </reaction>
</comment>
<keyword evidence="6 14" id="KW-0812">Transmembrane</keyword>
<organism evidence="16 17">
    <name type="scientific">Brevibacterium salitolerans</name>
    <dbReference type="NCBI Taxonomy" id="1403566"/>
    <lineage>
        <taxon>Bacteria</taxon>
        <taxon>Bacillati</taxon>
        <taxon>Actinomycetota</taxon>
        <taxon>Actinomycetes</taxon>
        <taxon>Micrococcales</taxon>
        <taxon>Brevibacteriaceae</taxon>
        <taxon>Brevibacterium</taxon>
    </lineage>
</organism>
<evidence type="ECO:0000256" key="3">
    <source>
        <dbReference type="ARBA" id="ARBA00012292"/>
    </source>
</evidence>
<feature type="transmembrane region" description="Helical" evidence="14">
    <location>
        <begin position="54"/>
        <end position="70"/>
    </location>
</feature>
<proteinExistence type="inferred from homology"/>
<feature type="compositionally biased region" description="Basic and acidic residues" evidence="15">
    <location>
        <begin position="21"/>
        <end position="32"/>
    </location>
</feature>
<dbReference type="PROSITE" id="PS00943">
    <property type="entry name" value="UBIA"/>
    <property type="match status" value="1"/>
</dbReference>
<comment type="caution">
    <text evidence="16">The sequence shown here is derived from an EMBL/GenBank/DDBJ whole genome shotgun (WGS) entry which is preliminary data.</text>
</comment>
<dbReference type="CDD" id="cd13957">
    <property type="entry name" value="PT_UbiA_Cox10"/>
    <property type="match status" value="1"/>
</dbReference>
<dbReference type="HAMAP" id="MF_00154">
    <property type="entry name" value="CyoE_CtaB"/>
    <property type="match status" value="1"/>
</dbReference>
<evidence type="ECO:0000313" key="16">
    <source>
        <dbReference type="EMBL" id="GAA2091330.1"/>
    </source>
</evidence>
<comment type="function">
    <text evidence="14">Converts heme B (protoheme IX) to heme O by substitution of the vinyl group on carbon 2 of heme B porphyrin ring with a hydroxyethyl farnesyl side group.</text>
</comment>
<dbReference type="InterPro" id="IPR000537">
    <property type="entry name" value="UbiA_prenyltransferase"/>
</dbReference>
<evidence type="ECO:0000256" key="14">
    <source>
        <dbReference type="HAMAP-Rule" id="MF_00154"/>
    </source>
</evidence>
<evidence type="ECO:0000256" key="8">
    <source>
        <dbReference type="ARBA" id="ARBA00023133"/>
    </source>
</evidence>
<comment type="miscellaneous">
    <text evidence="14">Carbon 2 of the heme B porphyrin ring is defined according to the Fischer nomenclature.</text>
</comment>
<feature type="transmembrane region" description="Helical" evidence="14">
    <location>
        <begin position="121"/>
        <end position="141"/>
    </location>
</feature>
<dbReference type="PANTHER" id="PTHR43448:SF7">
    <property type="entry name" value="4-HYDROXYBENZOATE SOLANESYLTRANSFERASE"/>
    <property type="match status" value="1"/>
</dbReference>
<dbReference type="EC" id="2.5.1.141" evidence="3 14"/>
<dbReference type="InterPro" id="IPR030470">
    <property type="entry name" value="UbiA_prenylTrfase_CS"/>
</dbReference>
<keyword evidence="5 14" id="KW-0808">Transferase</keyword>
<feature type="transmembrane region" description="Helical" evidence="14">
    <location>
        <begin position="313"/>
        <end position="330"/>
    </location>
</feature>
<dbReference type="Gene3D" id="1.10.357.140">
    <property type="entry name" value="UbiA prenyltransferase"/>
    <property type="match status" value="1"/>
</dbReference>
<feature type="region of interest" description="Disordered" evidence="15">
    <location>
        <begin position="1"/>
        <end position="34"/>
    </location>
</feature>
<evidence type="ECO:0000256" key="12">
    <source>
        <dbReference type="ARBA" id="ARBA00042475"/>
    </source>
</evidence>
<keyword evidence="4 14" id="KW-1003">Cell membrane</keyword>
<feature type="transmembrane region" description="Helical" evidence="14">
    <location>
        <begin position="76"/>
        <end position="100"/>
    </location>
</feature>
<evidence type="ECO:0000256" key="13">
    <source>
        <dbReference type="ARBA" id="ARBA00047690"/>
    </source>
</evidence>
<dbReference type="PANTHER" id="PTHR43448">
    <property type="entry name" value="PROTOHEME IX FARNESYLTRANSFERASE, MITOCHONDRIAL"/>
    <property type="match status" value="1"/>
</dbReference>
<dbReference type="EMBL" id="BAAAPZ010000002">
    <property type="protein sequence ID" value="GAA2091330.1"/>
    <property type="molecule type" value="Genomic_DNA"/>
</dbReference>
<evidence type="ECO:0000256" key="11">
    <source>
        <dbReference type="ARBA" id="ARBA00040810"/>
    </source>
</evidence>